<evidence type="ECO:0000313" key="1">
    <source>
        <dbReference type="EMBL" id="TYS52940.1"/>
    </source>
</evidence>
<proteinExistence type="predicted"/>
<organism evidence="1 2">
    <name type="scientific">Rossellomorea marisflavi</name>
    <dbReference type="NCBI Taxonomy" id="189381"/>
    <lineage>
        <taxon>Bacteria</taxon>
        <taxon>Bacillati</taxon>
        <taxon>Bacillota</taxon>
        <taxon>Bacilli</taxon>
        <taxon>Bacillales</taxon>
        <taxon>Bacillaceae</taxon>
        <taxon>Rossellomorea</taxon>
    </lineage>
</organism>
<gene>
    <name evidence="1" type="ORF">FZC83_14675</name>
</gene>
<protein>
    <submittedName>
        <fullName evidence="1">Uncharacterized protein</fullName>
    </submittedName>
</protein>
<reference evidence="1 2" key="1">
    <citation type="submission" date="2019-08" db="EMBL/GenBank/DDBJ databases">
        <title>Bacillus genomes from the desert of Cuatro Cienegas, Coahuila.</title>
        <authorList>
            <person name="Olmedo-Alvarez G."/>
        </authorList>
    </citation>
    <scope>NUCLEOTIDE SEQUENCE [LARGE SCALE GENOMIC DNA]</scope>
    <source>
        <strain evidence="1 2">CH108_3D</strain>
    </source>
</reference>
<accession>A0A5D4RPN4</accession>
<dbReference type="AlphaFoldDB" id="A0A5D4RPN4"/>
<evidence type="ECO:0000313" key="2">
    <source>
        <dbReference type="Proteomes" id="UP000322997"/>
    </source>
</evidence>
<dbReference type="Proteomes" id="UP000322997">
    <property type="component" value="Unassembled WGS sequence"/>
</dbReference>
<dbReference type="RefSeq" id="WP_079515664.1">
    <property type="nucleotide sequence ID" value="NZ_FVYY01000009.1"/>
</dbReference>
<sequence>MTFEELTKNKPTVEWKQRMDEDDDLFTEENINATNEVLDTYIKSLKELRNNRIEEEILECVKTVVIRLNELNNNYDYFIETMEREELCDFIIESANIAGLDTEEDITEEWREW</sequence>
<dbReference type="EMBL" id="VTEQ01000004">
    <property type="protein sequence ID" value="TYS52940.1"/>
    <property type="molecule type" value="Genomic_DNA"/>
</dbReference>
<comment type="caution">
    <text evidence="1">The sequence shown here is derived from an EMBL/GenBank/DDBJ whole genome shotgun (WGS) entry which is preliminary data.</text>
</comment>
<name>A0A5D4RPN4_9BACI</name>